<protein>
    <submittedName>
        <fullName evidence="1">Acetyl-coenzyme A carboxylase carboxyl transferase subunit alpha</fullName>
    </submittedName>
</protein>
<comment type="caution">
    <text evidence="1">The sequence shown here is derived from an EMBL/GenBank/DDBJ whole genome shotgun (WGS) entry which is preliminary data.</text>
</comment>
<organism evidence="1 2">
    <name type="scientific">Frankliniella fusca</name>
    <dbReference type="NCBI Taxonomy" id="407009"/>
    <lineage>
        <taxon>Eukaryota</taxon>
        <taxon>Metazoa</taxon>
        <taxon>Ecdysozoa</taxon>
        <taxon>Arthropoda</taxon>
        <taxon>Hexapoda</taxon>
        <taxon>Insecta</taxon>
        <taxon>Pterygota</taxon>
        <taxon>Neoptera</taxon>
        <taxon>Paraneoptera</taxon>
        <taxon>Thysanoptera</taxon>
        <taxon>Terebrantia</taxon>
        <taxon>Thripoidea</taxon>
        <taxon>Thripidae</taxon>
        <taxon>Frankliniella</taxon>
    </lineage>
</organism>
<evidence type="ECO:0000313" key="2">
    <source>
        <dbReference type="Proteomes" id="UP001219518"/>
    </source>
</evidence>
<dbReference type="PANTHER" id="PTHR46579:SF1">
    <property type="entry name" value="F5_8 TYPE C DOMAIN-CONTAINING PROTEIN"/>
    <property type="match status" value="1"/>
</dbReference>
<evidence type="ECO:0000313" key="1">
    <source>
        <dbReference type="EMBL" id="KAK3910293.1"/>
    </source>
</evidence>
<dbReference type="GO" id="GO:0016740">
    <property type="term" value="F:transferase activity"/>
    <property type="evidence" value="ECO:0007669"/>
    <property type="project" value="UniProtKB-KW"/>
</dbReference>
<keyword evidence="1" id="KW-0808">Transferase</keyword>
<dbReference type="EMBL" id="JAHWGI010000148">
    <property type="protein sequence ID" value="KAK3910293.1"/>
    <property type="molecule type" value="Genomic_DNA"/>
</dbReference>
<reference evidence="1" key="1">
    <citation type="submission" date="2021-07" db="EMBL/GenBank/DDBJ databases">
        <authorList>
            <person name="Catto M.A."/>
            <person name="Jacobson A."/>
            <person name="Kennedy G."/>
            <person name="Labadie P."/>
            <person name="Hunt B.G."/>
            <person name="Srinivasan R."/>
        </authorList>
    </citation>
    <scope>NUCLEOTIDE SEQUENCE</scope>
    <source>
        <strain evidence="1">PL_HMW_Pooled</strain>
        <tissue evidence="1">Head</tissue>
    </source>
</reference>
<sequence>MQAEAQNVTVNDISITLTWNTDGVQIFKSNTYSLWPVYMVVNELPPEKRFLSENLLIAGLWGSLVTVLPYVPPWRYLYRYFGFRTAIPPLRSSVPPFPQLAPNANPWQHCLVKPHPNVYLLPIYKDLVPLRNGVQMDVFGETEKHMKHDSQIYSVKGHAGFYSCPICFIKGEKPGYATVFPYVENVSLRDMQSYRNHVKLAVQNRIILLSTVRNEEQYCGVKGPTNLSHILDNMFSMMSIDSMHCIFLGCMRQMLRLWFDKDFKNLPFSAYAHTSTISARLLSLTPPHFLQRMHQPVEKLVHWKATEFRSFLFYVSLVLLQDVLKPDVYNHFALFVKGVSLLNSSSISPSDIMTAGTLLRQFVQEFEVIYGVDNMSHNVHMCTHLDHVVRLLGPLWATSCFQFEDINGRHKNLIHGTRHVGLQIHSKLSLITSLPLMVRQLKEGPAKIFCDNLRRKYRFKIADVISPSVYCVGSVSDISQDNVWIFAVLRERGLLKDHLLYVSANYNRGERDSSYCKYKVDSSCKSGHIKFFVKLSCACVEKCSCSVPNKYLAVIKPAPVVPFRTESLTFNHICKVDASHVDEEFFNIDIVDIYDLQTVLYKLDFLNIVYLSEPLNKHELE</sequence>
<keyword evidence="2" id="KW-1185">Reference proteome</keyword>
<name>A0AAE1L8E3_9NEOP</name>
<proteinExistence type="predicted"/>
<dbReference type="Proteomes" id="UP001219518">
    <property type="component" value="Unassembled WGS sequence"/>
</dbReference>
<dbReference type="PANTHER" id="PTHR46579">
    <property type="entry name" value="F5/8 TYPE C DOMAIN-CONTAINING PROTEIN-RELATED"/>
    <property type="match status" value="1"/>
</dbReference>
<reference evidence="1" key="2">
    <citation type="journal article" date="2023" name="BMC Genomics">
        <title>Pest status, molecular evolution, and epigenetic factors derived from the genome assembly of Frankliniella fusca, a thysanopteran phytovirus vector.</title>
        <authorList>
            <person name="Catto M.A."/>
            <person name="Labadie P.E."/>
            <person name="Jacobson A.L."/>
            <person name="Kennedy G.G."/>
            <person name="Srinivasan R."/>
            <person name="Hunt B.G."/>
        </authorList>
    </citation>
    <scope>NUCLEOTIDE SEQUENCE</scope>
    <source>
        <strain evidence="1">PL_HMW_Pooled</strain>
    </source>
</reference>
<gene>
    <name evidence="1" type="ORF">KUF71_004167</name>
</gene>
<dbReference type="AlphaFoldDB" id="A0AAE1L8E3"/>
<accession>A0AAE1L8E3</accession>